<proteinExistence type="predicted"/>
<sequence>MRTNVYIITCLLLASLSLNAQTIFRGTVVAAGSKTPIENAKIGVTNQGVGVTSNAQGAFSYKKYHETLSDTDQLIVSAPGFETIHLNATDVRALLNRSSAIVLEKGSPQETPAITHLKIFWDISEGMQDRNLNKELAFVKQYLAALNEPKVTLEVFNKDIIRTEVWKKWDGDMDRFRESVTQQTYNAPSNYSILSLEDADAVLLLSNGVPNYGKLNADQDIPVVPYTTVQTTEGQQYLAALAKYTSGTVKKAVAQAPVVENVTPTVNRKNRIYSGEITSLTQKISGTIQSLGKPLQGATIVVKGDLKEYTTDANGVFQVEAAAGDILLVQALGMFPKAVAVQEQNNYDIKMLPSSDQLEEVVLTARREKIFAGDKIIEGTNEPNMPGGITSLGDFYITDKDITPDGQSLERVLRKNFKGVQVSYTEKGEVVTIFGKRPNWIVNGVMVRQGQPIPLYIPDNEILSVIIKDNPLSTNIKYGGEGDRGLQVLVTTKSYRKDAIKNIALVTGNDYTEEVEDRSTTAAQVTGVVTSPNGPLQGAEVVRKGSLDIVYTKADGTFNLAAKNGDILIISSLGMFTKEIAVTDEKEYTVNLLPSSDLLDEVVLNGAKTAREKLFEKKDAIKSKSSFASNVLFKEELEKKGYSNLIDVMNGKFAGMRLDKKPSGRYFVNTRGGGAYAVIIDGVLREPTILEQIPPSSIAMLQITKTVAAGTKYGIPTPNGAIDITTQGFAGFKNRDKKPKSALITGNDYTEEVEDRSVTAAQVTGVITSGAKPLKGAAITKKGTFNEVYTDANGRFTITAAIDDVLVVSAPAMFTKEVLIETQDMGAITLTSKSNDLDEVVLEGRERVDNTVETAYGKTSGDKIGYATGEISTRNYSAGYTSLDQLIKGKVSGVTVNSGLLTGQATTYKIRGGSQSITNDVPPIWIVNGTPYQDPPSFLDVNQIDNISVLKSVVATSRYGSLAAGGAFLIKTKEANFEAKAAKNKQSALVSGNEYTGDVTGSIDTALPSYILRFRESGTPQQQFALYKKLSRTQESPLEYYVDAAQYFQTIYPKLADEVRSDLAYIARNNTKALRTLSYLYELVNDTGNIVLVNERIAKIAPSESQSYRDLALAYQNDEQYDKALELYINMLGEQIKGVNFDGLEKPLRSELSRLVALHKDKIDYSRLPNEWLRTDFKVDMRMTIDWSDKSVPFEFQFVNPQKKFFKWTHTLEETRDRLKAEQKEGFQTEEFIIDDAPAGEWLINVQYLGNEGDYVLPPFLKYTVYRNYGTAKETKEVRVIKLFKQVDKVTLGKIVM</sequence>
<reference evidence="3 4" key="1">
    <citation type="submission" date="2014-10" db="EMBL/GenBank/DDBJ databases">
        <title>Draft genome sequence of the proteorhodopsin-containing marine bacterium Dokdonia donghaensis.</title>
        <authorList>
            <person name="Gomez-Consarnau L."/>
            <person name="Gonzalez J.M."/>
            <person name="Riedel T."/>
            <person name="Jaenicke S."/>
            <person name="Wagner-Doebler I."/>
            <person name="Fuhrman J.A."/>
        </authorList>
    </citation>
    <scope>NUCLEOTIDE SEQUENCE [LARGE SCALE GENOMIC DNA]</scope>
    <source>
        <strain evidence="3 4">DSW-1</strain>
    </source>
</reference>
<feature type="domain" description="TonB-dependent receptor plug" evidence="2">
    <location>
        <begin position="623"/>
        <end position="721"/>
    </location>
</feature>
<dbReference type="Gene3D" id="2.170.130.10">
    <property type="entry name" value="TonB-dependent receptor, plug domain"/>
    <property type="match status" value="2"/>
</dbReference>
<dbReference type="KEGG" id="ddo:I597_0508"/>
<dbReference type="Proteomes" id="UP000030140">
    <property type="component" value="Unassembled WGS sequence"/>
</dbReference>
<organism evidence="3 4">
    <name type="scientific">Dokdonia donghaensis DSW-1</name>
    <dbReference type="NCBI Taxonomy" id="1300343"/>
    <lineage>
        <taxon>Bacteria</taxon>
        <taxon>Pseudomonadati</taxon>
        <taxon>Bacteroidota</taxon>
        <taxon>Flavobacteriia</taxon>
        <taxon>Flavobacteriales</taxon>
        <taxon>Flavobacteriaceae</taxon>
        <taxon>Dokdonia</taxon>
    </lineage>
</organism>
<dbReference type="PATRIC" id="fig|1300343.5.peg.515"/>
<comment type="caution">
    <text evidence="3">The sequence shown here is derived from an EMBL/GenBank/DDBJ whole genome shotgun (WGS) entry which is preliminary data.</text>
</comment>
<name>A0A0A2GU86_9FLAO</name>
<evidence type="ECO:0000259" key="2">
    <source>
        <dbReference type="Pfam" id="PF07715"/>
    </source>
</evidence>
<accession>A0A0A2GU86</accession>
<keyword evidence="4" id="KW-1185">Reference proteome</keyword>
<keyword evidence="1" id="KW-0732">Signal</keyword>
<dbReference type="SUPFAM" id="SSF56935">
    <property type="entry name" value="Porins"/>
    <property type="match status" value="2"/>
</dbReference>
<dbReference type="Gene3D" id="2.60.40.1120">
    <property type="entry name" value="Carboxypeptidase-like, regulatory domain"/>
    <property type="match status" value="1"/>
</dbReference>
<protein>
    <recommendedName>
        <fullName evidence="2">TonB-dependent receptor plug domain-containing protein</fullName>
    </recommendedName>
</protein>
<feature type="domain" description="TonB-dependent receptor plug" evidence="2">
    <location>
        <begin position="879"/>
        <end position="967"/>
    </location>
</feature>
<dbReference type="Pfam" id="PF07715">
    <property type="entry name" value="Plug"/>
    <property type="match status" value="2"/>
</dbReference>
<feature type="signal peptide" evidence="1">
    <location>
        <begin position="1"/>
        <end position="20"/>
    </location>
</feature>
<dbReference type="EMBL" id="JSAQ01000001">
    <property type="protein sequence ID" value="KGO06824.1"/>
    <property type="molecule type" value="Genomic_DNA"/>
</dbReference>
<feature type="chain" id="PRO_5001987894" description="TonB-dependent receptor plug domain-containing protein" evidence="1">
    <location>
        <begin position="21"/>
        <end position="1297"/>
    </location>
</feature>
<dbReference type="Pfam" id="PF13715">
    <property type="entry name" value="CarbopepD_reg_2"/>
    <property type="match status" value="3"/>
</dbReference>
<dbReference type="InterPro" id="IPR012910">
    <property type="entry name" value="Plug_dom"/>
</dbReference>
<gene>
    <name evidence="3" type="ORF">NV36_08185</name>
</gene>
<evidence type="ECO:0000313" key="3">
    <source>
        <dbReference type="EMBL" id="KGO06824.1"/>
    </source>
</evidence>
<evidence type="ECO:0000256" key="1">
    <source>
        <dbReference type="SAM" id="SignalP"/>
    </source>
</evidence>
<evidence type="ECO:0000313" key="4">
    <source>
        <dbReference type="Proteomes" id="UP000030140"/>
    </source>
</evidence>
<dbReference type="OrthoDB" id="1079187at2"/>
<dbReference type="RefSeq" id="WP_035326041.1">
    <property type="nucleotide sequence ID" value="NZ_CP015125.1"/>
</dbReference>
<dbReference type="InterPro" id="IPR008969">
    <property type="entry name" value="CarboxyPept-like_regulatory"/>
</dbReference>
<dbReference type="InterPro" id="IPR037066">
    <property type="entry name" value="Plug_dom_sf"/>
</dbReference>
<dbReference type="SUPFAM" id="SSF49464">
    <property type="entry name" value="Carboxypeptidase regulatory domain-like"/>
    <property type="match status" value="4"/>
</dbReference>